<gene>
    <name evidence="2" type="ORF">F5878DRAFT_617429</name>
</gene>
<organism evidence="2 3">
    <name type="scientific">Lentinula raphanica</name>
    <dbReference type="NCBI Taxonomy" id="153919"/>
    <lineage>
        <taxon>Eukaryota</taxon>
        <taxon>Fungi</taxon>
        <taxon>Dikarya</taxon>
        <taxon>Basidiomycota</taxon>
        <taxon>Agaricomycotina</taxon>
        <taxon>Agaricomycetes</taxon>
        <taxon>Agaricomycetidae</taxon>
        <taxon>Agaricales</taxon>
        <taxon>Marasmiineae</taxon>
        <taxon>Omphalotaceae</taxon>
        <taxon>Lentinula</taxon>
    </lineage>
</organism>
<evidence type="ECO:0000313" key="2">
    <source>
        <dbReference type="EMBL" id="KAJ3839166.1"/>
    </source>
</evidence>
<proteinExistence type="predicted"/>
<feature type="compositionally biased region" description="Low complexity" evidence="1">
    <location>
        <begin position="220"/>
        <end position="229"/>
    </location>
</feature>
<reference evidence="2" key="1">
    <citation type="submission" date="2022-08" db="EMBL/GenBank/DDBJ databases">
        <authorList>
            <consortium name="DOE Joint Genome Institute"/>
            <person name="Min B."/>
            <person name="Riley R."/>
            <person name="Sierra-Patev S."/>
            <person name="Naranjo-Ortiz M."/>
            <person name="Looney B."/>
            <person name="Konkel Z."/>
            <person name="Slot J.C."/>
            <person name="Sakamoto Y."/>
            <person name="Steenwyk J.L."/>
            <person name="Rokas A."/>
            <person name="Carro J."/>
            <person name="Camarero S."/>
            <person name="Ferreira P."/>
            <person name="Molpeceres G."/>
            <person name="Ruiz-Duenas F.J."/>
            <person name="Serrano A."/>
            <person name="Henrissat B."/>
            <person name="Drula E."/>
            <person name="Hughes K.W."/>
            <person name="Mata J.L."/>
            <person name="Ishikawa N.K."/>
            <person name="Vargas-Isla R."/>
            <person name="Ushijima S."/>
            <person name="Smith C.A."/>
            <person name="Ahrendt S."/>
            <person name="Andreopoulos W."/>
            <person name="He G."/>
            <person name="Labutti K."/>
            <person name="Lipzen A."/>
            <person name="Ng V."/>
            <person name="Sandor L."/>
            <person name="Barry K."/>
            <person name="Martinez A.T."/>
            <person name="Xiao Y."/>
            <person name="Gibbons J.G."/>
            <person name="Terashima K."/>
            <person name="Hibbett D.S."/>
            <person name="Grigoriev I.V."/>
        </authorList>
    </citation>
    <scope>NUCLEOTIDE SEQUENCE</scope>
    <source>
        <strain evidence="2">TFB9207</strain>
    </source>
</reference>
<feature type="region of interest" description="Disordered" evidence="1">
    <location>
        <begin position="220"/>
        <end position="287"/>
    </location>
</feature>
<comment type="caution">
    <text evidence="2">The sequence shown here is derived from an EMBL/GenBank/DDBJ whole genome shotgun (WGS) entry which is preliminary data.</text>
</comment>
<protein>
    <submittedName>
        <fullName evidence="2">Uncharacterized protein</fullName>
    </submittedName>
</protein>
<name>A0AA38PAS3_9AGAR</name>
<dbReference type="Proteomes" id="UP001163846">
    <property type="component" value="Unassembled WGS sequence"/>
</dbReference>
<feature type="compositionally biased region" description="Low complexity" evidence="1">
    <location>
        <begin position="253"/>
        <end position="262"/>
    </location>
</feature>
<dbReference type="EMBL" id="MU806144">
    <property type="protein sequence ID" value="KAJ3839166.1"/>
    <property type="molecule type" value="Genomic_DNA"/>
</dbReference>
<evidence type="ECO:0000256" key="1">
    <source>
        <dbReference type="SAM" id="MobiDB-lite"/>
    </source>
</evidence>
<feature type="region of interest" description="Disordered" evidence="1">
    <location>
        <begin position="51"/>
        <end position="165"/>
    </location>
</feature>
<dbReference type="AlphaFoldDB" id="A0AA38PAS3"/>
<sequence length="287" mass="31163">MSLRSFTVFVDTPAVCETDTKPKPTTQNRLARSLSEPSISSILSPIFTTDKENLDPVTGERVVSSTSSGLGKKRKGSISVLAVKTMPGPKLPKDKDVSALEAQPEAKKRKSSVSSSSIMKTKSKKDLKAPSSGKKTAKKISRRAAPLPKLDEEGETEKEQTSLSQTMIDSKCYDLTVKPLADVSKAYEPESGFEEKDAFQFVKERSADPEIRDYFPSSSLSSFASSTTTLRGSSPAELKTFSTPERKQIYSAFTFTSPSPTSERIARSKRSASMPPLDFGAKVQASP</sequence>
<keyword evidence="3" id="KW-1185">Reference proteome</keyword>
<evidence type="ECO:0000313" key="3">
    <source>
        <dbReference type="Proteomes" id="UP001163846"/>
    </source>
</evidence>
<accession>A0AA38PAS3</accession>